<dbReference type="Proteomes" id="UP000186230">
    <property type="component" value="Chromosome"/>
</dbReference>
<keyword evidence="1" id="KW-0418">Kinase</keyword>
<dbReference type="EMBL" id="CP016359">
    <property type="protein sequence ID" value="APU67809.1"/>
    <property type="molecule type" value="Genomic_DNA"/>
</dbReference>
<dbReference type="InterPro" id="IPR010559">
    <property type="entry name" value="Sig_transdc_His_kin_internal"/>
</dbReference>
<dbReference type="AlphaFoldDB" id="A0A1L7I2H7"/>
<protein>
    <submittedName>
        <fullName evidence="1">Putative two-component system sensor protein, no kinase domain</fullName>
    </submittedName>
</protein>
<proteinExistence type="predicted"/>
<dbReference type="STRING" id="1229726.GRFL_1085"/>
<dbReference type="Pfam" id="PF06580">
    <property type="entry name" value="His_kinase"/>
    <property type="match status" value="1"/>
</dbReference>
<organism evidence="1 2">
    <name type="scientific">Christiangramia flava JLT2011</name>
    <dbReference type="NCBI Taxonomy" id="1229726"/>
    <lineage>
        <taxon>Bacteria</taxon>
        <taxon>Pseudomonadati</taxon>
        <taxon>Bacteroidota</taxon>
        <taxon>Flavobacteriia</taxon>
        <taxon>Flavobacteriales</taxon>
        <taxon>Flavobacteriaceae</taxon>
        <taxon>Christiangramia</taxon>
    </lineage>
</organism>
<gene>
    <name evidence="1" type="ORF">GRFL_1085</name>
</gene>
<dbReference type="GO" id="GO:0000155">
    <property type="term" value="F:phosphorelay sensor kinase activity"/>
    <property type="evidence" value="ECO:0007669"/>
    <property type="project" value="InterPro"/>
</dbReference>
<dbReference type="SUPFAM" id="SSF55874">
    <property type="entry name" value="ATPase domain of HSP90 chaperone/DNA topoisomerase II/histidine kinase"/>
    <property type="match status" value="1"/>
</dbReference>
<name>A0A1L7I2H7_9FLAO</name>
<reference evidence="1 2" key="1">
    <citation type="submission" date="2016-07" db="EMBL/GenBank/DDBJ databases">
        <title>Multi-omics approach to identify versatile polysaccharide utilization systems of a marine flavobacterium Gramella flava.</title>
        <authorList>
            <person name="Tang K."/>
        </authorList>
    </citation>
    <scope>NUCLEOTIDE SEQUENCE [LARGE SCALE GENOMIC DNA]</scope>
    <source>
        <strain evidence="1 2">JLT2011</strain>
    </source>
</reference>
<keyword evidence="1" id="KW-0808">Transferase</keyword>
<sequence>MAQLNWSNKSIIATLHFLVWAMLFILPYYLTGSDPDPFFLKNTWVSLALFGIAFYANYFFLIDRFFFGNSRTIWFFLLNVLLVVVLTYIKISLKNDPGPPPGERMRELRKPPINFFIYFDLLTFLVPIVFSVALKSLEKWKKVEEKNKEAEKERLESELIQLKYQLQPHFFFNALNNIYALVDINPETAKSTIHNLGKLMRYLLYETNSTYVALQQEVSFMQTYIALMRQRFSKSMQITFSLPKHLNHSKVAPLLFVTLMENAFKHGVSSEAVANIDFSLEITATELIFSAINNYYPKDEQDKSGSGIGLQNLRKRLNLIYGEKYSLENYLKENRYHAILTLPITAS</sequence>
<keyword evidence="2" id="KW-1185">Reference proteome</keyword>
<dbReference type="PANTHER" id="PTHR34220">
    <property type="entry name" value="SENSOR HISTIDINE KINASE YPDA"/>
    <property type="match status" value="1"/>
</dbReference>
<dbReference type="InterPro" id="IPR050640">
    <property type="entry name" value="Bact_2-comp_sensor_kinase"/>
</dbReference>
<dbReference type="InterPro" id="IPR036890">
    <property type="entry name" value="HATPase_C_sf"/>
</dbReference>
<dbReference type="PANTHER" id="PTHR34220:SF7">
    <property type="entry name" value="SENSOR HISTIDINE KINASE YPDA"/>
    <property type="match status" value="1"/>
</dbReference>
<accession>A0A1L7I2H7</accession>
<dbReference type="GO" id="GO:0016020">
    <property type="term" value="C:membrane"/>
    <property type="evidence" value="ECO:0007669"/>
    <property type="project" value="InterPro"/>
</dbReference>
<dbReference type="Gene3D" id="3.30.565.10">
    <property type="entry name" value="Histidine kinase-like ATPase, C-terminal domain"/>
    <property type="match status" value="1"/>
</dbReference>
<evidence type="ECO:0000313" key="1">
    <source>
        <dbReference type="EMBL" id="APU67809.1"/>
    </source>
</evidence>
<dbReference type="KEGG" id="gfl:GRFL_1085"/>
<evidence type="ECO:0000313" key="2">
    <source>
        <dbReference type="Proteomes" id="UP000186230"/>
    </source>
</evidence>